<comment type="caution">
    <text evidence="2">The sequence shown here is derived from an EMBL/GenBank/DDBJ whole genome shotgun (WGS) entry which is preliminary data.</text>
</comment>
<name>A0A1L8SWV9_9ENTE</name>
<dbReference type="SUPFAM" id="SSF51735">
    <property type="entry name" value="NAD(P)-binding Rossmann-fold domains"/>
    <property type="match status" value="1"/>
</dbReference>
<dbReference type="Pfam" id="PF13561">
    <property type="entry name" value="adh_short_C2"/>
    <property type="match status" value="1"/>
</dbReference>
<dbReference type="EMBL" id="JXKM01000003">
    <property type="protein sequence ID" value="OJG36557.1"/>
    <property type="molecule type" value="Genomic_DNA"/>
</dbReference>
<evidence type="ECO:0000313" key="2">
    <source>
        <dbReference type="EMBL" id="OJG36557.1"/>
    </source>
</evidence>
<keyword evidence="3" id="KW-1185">Reference proteome</keyword>
<dbReference type="PANTHER" id="PTHR42879:SF2">
    <property type="entry name" value="3-OXOACYL-[ACYL-CARRIER-PROTEIN] REDUCTASE FABG"/>
    <property type="match status" value="1"/>
</dbReference>
<organism evidence="2 3">
    <name type="scientific">Enterococcus devriesei</name>
    <dbReference type="NCBI Taxonomy" id="319970"/>
    <lineage>
        <taxon>Bacteria</taxon>
        <taxon>Bacillati</taxon>
        <taxon>Bacillota</taxon>
        <taxon>Bacilli</taxon>
        <taxon>Lactobacillales</taxon>
        <taxon>Enterococcaceae</taxon>
        <taxon>Enterococcus</taxon>
    </lineage>
</organism>
<dbReference type="STRING" id="319970.RV00_GL001916"/>
<dbReference type="AlphaFoldDB" id="A0A1L8SWV9"/>
<protein>
    <recommendedName>
        <fullName evidence="4">3-oxoacyl-ACP reductase</fullName>
    </recommendedName>
</protein>
<evidence type="ECO:0000313" key="3">
    <source>
        <dbReference type="Proteomes" id="UP000183700"/>
    </source>
</evidence>
<accession>A0A1L8SWV9</accession>
<dbReference type="InterPro" id="IPR036291">
    <property type="entry name" value="NAD(P)-bd_dom_sf"/>
</dbReference>
<dbReference type="Proteomes" id="UP000183700">
    <property type="component" value="Unassembled WGS sequence"/>
</dbReference>
<proteinExistence type="inferred from homology"/>
<dbReference type="PANTHER" id="PTHR42879">
    <property type="entry name" value="3-OXOACYL-(ACYL-CARRIER-PROTEIN) REDUCTASE"/>
    <property type="match status" value="1"/>
</dbReference>
<dbReference type="OrthoDB" id="9803333at2"/>
<sequence length="241" mass="26625">MPYALVMGASGDIGQAICEKLAGEGWSLYCHYNQQKAKVLSFVSDLQKRYPQQDFFMVSLDMLREAEIPHFLDQLFQVDGIVFASGFTFYELLPETKADQMEALWQVHLKTPLLLLQALQEKLARNNNGRVVFIGSVYGHRGSSMETVYSAVKGAQEAFAKAYAKEVATLGITVNVVAPGAVQTKMNTNWTEQELAELNAEIPLGRLADPKEIAAACQYLFSKEASYTTGIVLPVAGGWME</sequence>
<evidence type="ECO:0008006" key="4">
    <source>
        <dbReference type="Google" id="ProtNLM"/>
    </source>
</evidence>
<dbReference type="InterPro" id="IPR002347">
    <property type="entry name" value="SDR_fam"/>
</dbReference>
<dbReference type="InterPro" id="IPR050259">
    <property type="entry name" value="SDR"/>
</dbReference>
<dbReference type="RefSeq" id="WP_071861767.1">
    <property type="nucleotide sequence ID" value="NZ_JAHLOV010000005.1"/>
</dbReference>
<dbReference type="CDD" id="cd05233">
    <property type="entry name" value="SDR_c"/>
    <property type="match status" value="1"/>
</dbReference>
<dbReference type="NCBIfam" id="NF047420">
    <property type="entry name" value="EF_P_mod_YmfI"/>
    <property type="match status" value="1"/>
</dbReference>
<dbReference type="PRINTS" id="PR00081">
    <property type="entry name" value="GDHRDH"/>
</dbReference>
<evidence type="ECO:0000256" key="1">
    <source>
        <dbReference type="ARBA" id="ARBA00006484"/>
    </source>
</evidence>
<reference evidence="2 3" key="1">
    <citation type="submission" date="2014-12" db="EMBL/GenBank/DDBJ databases">
        <title>Draft genome sequences of 29 type strains of Enterococci.</title>
        <authorList>
            <person name="Zhong Z."/>
            <person name="Sun Z."/>
            <person name="Liu W."/>
            <person name="Zhang W."/>
            <person name="Zhang H."/>
        </authorList>
    </citation>
    <scope>NUCLEOTIDE SEQUENCE [LARGE SCALE GENOMIC DNA]</scope>
    <source>
        <strain evidence="2 3">DSM 22802</strain>
    </source>
</reference>
<gene>
    <name evidence="2" type="ORF">RV00_GL001916</name>
</gene>
<dbReference type="Gene3D" id="3.40.50.720">
    <property type="entry name" value="NAD(P)-binding Rossmann-like Domain"/>
    <property type="match status" value="1"/>
</dbReference>
<comment type="similarity">
    <text evidence="1">Belongs to the short-chain dehydrogenases/reductases (SDR) family.</text>
</comment>